<dbReference type="AlphaFoldDB" id="A0A3M6VEV0"/>
<evidence type="ECO:0000313" key="1">
    <source>
        <dbReference type="EMBL" id="RMX64723.1"/>
    </source>
</evidence>
<organism evidence="1 2">
    <name type="scientific">Peronospora effusa</name>
    <dbReference type="NCBI Taxonomy" id="542832"/>
    <lineage>
        <taxon>Eukaryota</taxon>
        <taxon>Sar</taxon>
        <taxon>Stramenopiles</taxon>
        <taxon>Oomycota</taxon>
        <taxon>Peronosporomycetes</taxon>
        <taxon>Peronosporales</taxon>
        <taxon>Peronosporaceae</taxon>
        <taxon>Peronospora</taxon>
    </lineage>
</organism>
<sequence length="134" mass="15023">MRRQLQALQSKLRHQTDATILCAQAVLDQADAQASPTAYVTVFLGVADLIKTQPSTFTSEISRRLTCISFVCLILYSEESALNIFELHSCQSCRPTFIYGYLQPKKVAGHDQRKFLNLRPGNAKRTSLGTTLRM</sequence>
<evidence type="ECO:0000313" key="2">
    <source>
        <dbReference type="Proteomes" id="UP000282087"/>
    </source>
</evidence>
<dbReference type="VEuPathDB" id="FungiDB:DD237_008271"/>
<dbReference type="Proteomes" id="UP000282087">
    <property type="component" value="Unassembled WGS sequence"/>
</dbReference>
<gene>
    <name evidence="1" type="ORF">DD238_008238</name>
</gene>
<dbReference type="EMBL" id="QLLG01000291">
    <property type="protein sequence ID" value="RMX64723.1"/>
    <property type="molecule type" value="Genomic_DNA"/>
</dbReference>
<accession>A0A3M6VEV0</accession>
<name>A0A3M6VEV0_9STRA</name>
<reference evidence="1 2" key="1">
    <citation type="submission" date="2018-06" db="EMBL/GenBank/DDBJ databases">
        <title>Comparative genomics of downy mildews reveals potential adaptations to biotrophy.</title>
        <authorList>
            <person name="Fletcher K."/>
            <person name="Klosterman S.J."/>
            <person name="Derevnina L."/>
            <person name="Martin F."/>
            <person name="Koike S."/>
            <person name="Reyes Chin-Wo S."/>
            <person name="Mou B."/>
            <person name="Michelmore R."/>
        </authorList>
    </citation>
    <scope>NUCLEOTIDE SEQUENCE [LARGE SCALE GENOMIC DNA]</scope>
    <source>
        <strain evidence="1 2">R14</strain>
    </source>
</reference>
<proteinExistence type="predicted"/>
<keyword evidence="2" id="KW-1185">Reference proteome</keyword>
<comment type="caution">
    <text evidence="1">The sequence shown here is derived from an EMBL/GenBank/DDBJ whole genome shotgun (WGS) entry which is preliminary data.</text>
</comment>
<protein>
    <submittedName>
        <fullName evidence="1">Uncharacterized protein</fullName>
    </submittedName>
</protein>